<feature type="region of interest" description="Disordered" evidence="5">
    <location>
        <begin position="62"/>
        <end position="96"/>
    </location>
</feature>
<evidence type="ECO:0000256" key="3">
    <source>
        <dbReference type="ARBA" id="ARBA00022741"/>
    </source>
</evidence>
<dbReference type="InterPro" id="IPR033892">
    <property type="entry name" value="FNR_bac"/>
</dbReference>
<dbReference type="Gene3D" id="3.40.50.80">
    <property type="entry name" value="Nucleotide-binding domain of ferredoxin-NADP reductase (FNR) module"/>
    <property type="match status" value="1"/>
</dbReference>
<evidence type="ECO:0000256" key="1">
    <source>
        <dbReference type="ARBA" id="ARBA00008312"/>
    </source>
</evidence>
<dbReference type="GO" id="GO:0004324">
    <property type="term" value="F:ferredoxin-NADP+ reductase activity"/>
    <property type="evidence" value="ECO:0007669"/>
    <property type="project" value="UniProtKB-EC"/>
</dbReference>
<comment type="similarity">
    <text evidence="1">Belongs to the ferredoxin--NADP reductase type 1 family.</text>
</comment>
<comment type="catalytic activity">
    <reaction evidence="4">
        <text>2 reduced [2Fe-2S]-[ferredoxin] + NADP(+) + H(+) = 2 oxidized [2Fe-2S]-[ferredoxin] + NADPH</text>
        <dbReference type="Rhea" id="RHEA:20125"/>
        <dbReference type="Rhea" id="RHEA-COMP:10000"/>
        <dbReference type="Rhea" id="RHEA-COMP:10001"/>
        <dbReference type="ChEBI" id="CHEBI:15378"/>
        <dbReference type="ChEBI" id="CHEBI:33737"/>
        <dbReference type="ChEBI" id="CHEBI:33738"/>
        <dbReference type="ChEBI" id="CHEBI:57783"/>
        <dbReference type="ChEBI" id="CHEBI:58349"/>
        <dbReference type="EC" id="1.18.1.2"/>
    </reaction>
</comment>
<dbReference type="Pfam" id="PF00175">
    <property type="entry name" value="NAD_binding_1"/>
    <property type="match status" value="1"/>
</dbReference>
<evidence type="ECO:0000313" key="7">
    <source>
        <dbReference type="EMBL" id="MFC4258177.1"/>
    </source>
</evidence>
<sequence length="337" mass="37080">MTTEADLSRGRRVARQALAELDGLSQRQADCGDDTLRSTLRDISQRKSGQAWRMMAWLQQHDNHPPSSQRQLAPAPQQPDQSSAPAEPGPSVVTDSVTETPSFAATFDAAPVIERRDVTADLIVFRVARPEGFQFSPGQSVKVGLGDIRRSYSIVSAPHEPFLEFFVELAPGGQMSERLRQLQAGDTLSLGNPKGGLRFDDRVQSHLMIATVTGINPFISILRDYLHRGQHEHGIVLMHGASYQDEFGYRQELEALAAAHPDLLTYLPTISRPDEPRNQGWMGATGRVDTLVEDVLSNHGLTPENSLAYACGHSGMLESVAGQLQPRGFRLETESYD</sequence>
<dbReference type="PRINTS" id="PR00406">
    <property type="entry name" value="CYTB5RDTASE"/>
</dbReference>
<dbReference type="PROSITE" id="PS51384">
    <property type="entry name" value="FAD_FR"/>
    <property type="match status" value="1"/>
</dbReference>
<dbReference type="Gene3D" id="2.40.30.10">
    <property type="entry name" value="Translation factors"/>
    <property type="match status" value="1"/>
</dbReference>
<accession>A0ABV8QCR9</accession>
<dbReference type="InterPro" id="IPR001709">
    <property type="entry name" value="Flavoprot_Pyr_Nucl_cyt_Rdtase"/>
</dbReference>
<feature type="domain" description="FAD-binding FR-type" evidence="6">
    <location>
        <begin position="105"/>
        <end position="200"/>
    </location>
</feature>
<dbReference type="SUPFAM" id="SSF63380">
    <property type="entry name" value="Riboflavin synthase domain-like"/>
    <property type="match status" value="1"/>
</dbReference>
<dbReference type="EMBL" id="JBHSDI010000007">
    <property type="protein sequence ID" value="MFC4258177.1"/>
    <property type="molecule type" value="Genomic_DNA"/>
</dbReference>
<dbReference type="PANTHER" id="PTHR47878">
    <property type="entry name" value="OXIDOREDUCTASE FAD/NAD(P)-BINDING DOMAIN PROTEIN"/>
    <property type="match status" value="1"/>
</dbReference>
<dbReference type="CDD" id="cd06195">
    <property type="entry name" value="FNR1"/>
    <property type="match status" value="1"/>
</dbReference>
<dbReference type="InterPro" id="IPR051930">
    <property type="entry name" value="FNR_type-1"/>
</dbReference>
<dbReference type="PANTHER" id="PTHR47878:SF2">
    <property type="entry name" value="OXIDOREDUCTASE FAD_NAD(P)-BINDING DOMAIN PROTEIN"/>
    <property type="match status" value="1"/>
</dbReference>
<dbReference type="RefSeq" id="WP_379885545.1">
    <property type="nucleotide sequence ID" value="NZ_JBHSDI010000007.1"/>
</dbReference>
<keyword evidence="7" id="KW-0560">Oxidoreductase</keyword>
<dbReference type="EC" id="1.18.1.2" evidence="2"/>
<name>A0ABV8QCR9_9GAMM</name>
<evidence type="ECO:0000256" key="5">
    <source>
        <dbReference type="SAM" id="MobiDB-lite"/>
    </source>
</evidence>
<reference evidence="8" key="1">
    <citation type="journal article" date="2019" name="Int. J. Syst. Evol. Microbiol.">
        <title>The Global Catalogue of Microorganisms (GCM) 10K type strain sequencing project: providing services to taxonomists for standard genome sequencing and annotation.</title>
        <authorList>
            <consortium name="The Broad Institute Genomics Platform"/>
            <consortium name="The Broad Institute Genome Sequencing Center for Infectious Disease"/>
            <person name="Wu L."/>
            <person name="Ma J."/>
        </authorList>
    </citation>
    <scope>NUCLEOTIDE SEQUENCE [LARGE SCALE GENOMIC DNA]</scope>
    <source>
        <strain evidence="8">CECT 7297</strain>
    </source>
</reference>
<gene>
    <name evidence="7" type="ORF">ACFOZ5_03920</name>
</gene>
<keyword evidence="3" id="KW-0547">Nucleotide-binding</keyword>
<dbReference type="InterPro" id="IPR017927">
    <property type="entry name" value="FAD-bd_FR_type"/>
</dbReference>
<keyword evidence="8" id="KW-1185">Reference proteome</keyword>
<proteinExistence type="inferred from homology"/>
<evidence type="ECO:0000256" key="4">
    <source>
        <dbReference type="ARBA" id="ARBA00047776"/>
    </source>
</evidence>
<dbReference type="PRINTS" id="PR00371">
    <property type="entry name" value="FPNCR"/>
</dbReference>
<dbReference type="InterPro" id="IPR008333">
    <property type="entry name" value="Cbr1-like_FAD-bd_dom"/>
</dbReference>
<dbReference type="InterPro" id="IPR039261">
    <property type="entry name" value="FNR_nucleotide-bd"/>
</dbReference>
<protein>
    <recommendedName>
        <fullName evidence="2">ferredoxin--NADP(+) reductase</fullName>
        <ecNumber evidence="2">1.18.1.2</ecNumber>
    </recommendedName>
</protein>
<evidence type="ECO:0000313" key="8">
    <source>
        <dbReference type="Proteomes" id="UP001595798"/>
    </source>
</evidence>
<dbReference type="InterPro" id="IPR017938">
    <property type="entry name" value="Riboflavin_synthase-like_b-brl"/>
</dbReference>
<dbReference type="Proteomes" id="UP001595798">
    <property type="component" value="Unassembled WGS sequence"/>
</dbReference>
<evidence type="ECO:0000256" key="2">
    <source>
        <dbReference type="ARBA" id="ARBA00013223"/>
    </source>
</evidence>
<organism evidence="7 8">
    <name type="scientific">Marinobacter lacisalsi</name>
    <dbReference type="NCBI Taxonomy" id="475979"/>
    <lineage>
        <taxon>Bacteria</taxon>
        <taxon>Pseudomonadati</taxon>
        <taxon>Pseudomonadota</taxon>
        <taxon>Gammaproteobacteria</taxon>
        <taxon>Pseudomonadales</taxon>
        <taxon>Marinobacteraceae</taxon>
        <taxon>Marinobacter</taxon>
    </lineage>
</organism>
<dbReference type="InterPro" id="IPR001433">
    <property type="entry name" value="OxRdtase_FAD/NAD-bd"/>
</dbReference>
<feature type="compositionally biased region" description="Low complexity" evidence="5">
    <location>
        <begin position="65"/>
        <end position="86"/>
    </location>
</feature>
<evidence type="ECO:0000259" key="6">
    <source>
        <dbReference type="PROSITE" id="PS51384"/>
    </source>
</evidence>
<dbReference type="Pfam" id="PF00970">
    <property type="entry name" value="FAD_binding_6"/>
    <property type="match status" value="1"/>
</dbReference>
<dbReference type="SUPFAM" id="SSF52343">
    <property type="entry name" value="Ferredoxin reductase-like, C-terminal NADP-linked domain"/>
    <property type="match status" value="1"/>
</dbReference>
<comment type="caution">
    <text evidence="7">The sequence shown here is derived from an EMBL/GenBank/DDBJ whole genome shotgun (WGS) entry which is preliminary data.</text>
</comment>